<dbReference type="OrthoDB" id="2447941at2"/>
<dbReference type="STRING" id="1461582.BN1048_01231"/>
<organism evidence="2 3">
    <name type="scientific">Jeotgalicoccus saudimassiliensis</name>
    <dbReference type="NCBI Taxonomy" id="1461582"/>
    <lineage>
        <taxon>Bacteria</taxon>
        <taxon>Bacillati</taxon>
        <taxon>Bacillota</taxon>
        <taxon>Bacilli</taxon>
        <taxon>Bacillales</taxon>
        <taxon>Staphylococcaceae</taxon>
        <taxon>Jeotgalicoccus</taxon>
    </lineage>
</organism>
<evidence type="ECO:0000313" key="3">
    <source>
        <dbReference type="Proteomes" id="UP000044136"/>
    </source>
</evidence>
<keyword evidence="1" id="KW-1133">Transmembrane helix</keyword>
<feature type="transmembrane region" description="Helical" evidence="1">
    <location>
        <begin position="128"/>
        <end position="148"/>
    </location>
</feature>
<dbReference type="RefSeq" id="WP_035809477.1">
    <property type="nucleotide sequence ID" value="NZ_CCSE01000001.1"/>
</dbReference>
<sequence length="400" mass="46820">MSSKLFNTRMEEDVKIRSYYGKYIFNSHFLVFMMIAGGVLLYTLLGLRETLSPSVYIDALCALLMAAVLLPKYRTLLKEADMLFLPPYEKKMTAYFKRADIYSLSLGLALPATAAVAVLILLSIGHGLTPIVIFFLLAVLLYFSAFNIRRLSVNTEFNKWTVTAALIVINFVSLMLVLINPALLVAGLLFIIIFTVVMKNNSFKTLSWLNYVQYEKEALQQYYQTVSMFTNVKRIDKAFKRRRILDVLLWEPKSDKFNKKYMYEYLFYRSFMRDHDLPMIVLRIIVLFFIIMFWIGNLYVSLIFSLFGIYLIVLQMSQIYTAQAYLLWPKVWPVSRTYIQDSYIRYSHKIVFVITLLFAVMFIVTHPAQFIYALAFPLWGYMLNRVLSKSIYKKERELSD</sequence>
<accession>A0A078M4C0</accession>
<feature type="transmembrane region" description="Helical" evidence="1">
    <location>
        <begin position="182"/>
        <end position="198"/>
    </location>
</feature>
<feature type="transmembrane region" description="Helical" evidence="1">
    <location>
        <begin position="23"/>
        <end position="45"/>
    </location>
</feature>
<evidence type="ECO:0000256" key="1">
    <source>
        <dbReference type="SAM" id="Phobius"/>
    </source>
</evidence>
<dbReference type="eggNOG" id="COG4473">
    <property type="taxonomic scope" value="Bacteria"/>
</dbReference>
<dbReference type="AlphaFoldDB" id="A0A078M4C0"/>
<dbReference type="HOGENOM" id="CLU_054332_1_0_9"/>
<dbReference type="Pfam" id="PF05975">
    <property type="entry name" value="EcsB"/>
    <property type="match status" value="1"/>
</dbReference>
<dbReference type="EMBL" id="CCSE01000001">
    <property type="protein sequence ID" value="CEA01089.1"/>
    <property type="molecule type" value="Genomic_DNA"/>
</dbReference>
<keyword evidence="3" id="KW-1185">Reference proteome</keyword>
<dbReference type="Proteomes" id="UP000044136">
    <property type="component" value="Unassembled WGS sequence"/>
</dbReference>
<keyword evidence="1" id="KW-0812">Transmembrane</keyword>
<dbReference type="GO" id="GO:0016020">
    <property type="term" value="C:membrane"/>
    <property type="evidence" value="ECO:0007669"/>
    <property type="project" value="InterPro"/>
</dbReference>
<dbReference type="PIRSF" id="PIRSF037259">
    <property type="entry name" value="EcsB_ABC"/>
    <property type="match status" value="1"/>
</dbReference>
<feature type="transmembrane region" description="Helical" evidence="1">
    <location>
        <begin position="346"/>
        <end position="364"/>
    </location>
</feature>
<evidence type="ECO:0000313" key="2">
    <source>
        <dbReference type="EMBL" id="CEA01089.1"/>
    </source>
</evidence>
<name>A0A078M4C0_9STAP</name>
<reference evidence="2 3" key="1">
    <citation type="submission" date="2014-07" db="EMBL/GenBank/DDBJ databases">
        <authorList>
            <person name="Urmite Genomes Urmite Genomes"/>
        </authorList>
    </citation>
    <scope>NUCLEOTIDE SEQUENCE [LARGE SCALE GENOMIC DNA]</scope>
    <source>
        <strain evidence="2 3">13MG44_air</strain>
    </source>
</reference>
<keyword evidence="1" id="KW-0472">Membrane</keyword>
<gene>
    <name evidence="2" type="ORF">BN1048_01231</name>
</gene>
<dbReference type="InterPro" id="IPR010288">
    <property type="entry name" value="EcsB_ABC"/>
</dbReference>
<feature type="transmembrane region" description="Helical" evidence="1">
    <location>
        <begin position="101"/>
        <end position="122"/>
    </location>
</feature>
<feature type="transmembrane region" description="Helical" evidence="1">
    <location>
        <begin position="277"/>
        <end position="296"/>
    </location>
</feature>
<feature type="transmembrane region" description="Helical" evidence="1">
    <location>
        <begin position="51"/>
        <end position="70"/>
    </location>
</feature>
<proteinExistence type="predicted"/>
<protein>
    <submittedName>
        <fullName evidence="2">Bacterial ABC transporter protein EcsB</fullName>
    </submittedName>
</protein>